<dbReference type="RefSeq" id="XP_028864913.1">
    <property type="nucleotide sequence ID" value="XM_029009080.1"/>
</dbReference>
<dbReference type="GeneID" id="39872440"/>
<feature type="region of interest" description="Disordered" evidence="2">
    <location>
        <begin position="1387"/>
        <end position="1423"/>
    </location>
</feature>
<dbReference type="VEuPathDB" id="PiroplasmaDB:BOVATA_001630"/>
<protein>
    <recommendedName>
        <fullName evidence="5">Extracellular matrix-binding ebh</fullName>
    </recommendedName>
</protein>
<evidence type="ECO:0000256" key="2">
    <source>
        <dbReference type="SAM" id="MobiDB-lite"/>
    </source>
</evidence>
<comment type="caution">
    <text evidence="3">The sequence shown here is derived from an EMBL/GenBank/DDBJ whole genome shotgun (WGS) entry which is preliminary data.</text>
</comment>
<feature type="compositionally biased region" description="Low complexity" evidence="2">
    <location>
        <begin position="1398"/>
        <end position="1413"/>
    </location>
</feature>
<proteinExistence type="predicted"/>
<dbReference type="EMBL" id="BDSA01000001">
    <property type="protein sequence ID" value="GBE58670.1"/>
    <property type="molecule type" value="Genomic_DNA"/>
</dbReference>
<evidence type="ECO:0000313" key="4">
    <source>
        <dbReference type="Proteomes" id="UP000236319"/>
    </source>
</evidence>
<evidence type="ECO:0000256" key="1">
    <source>
        <dbReference type="SAM" id="Coils"/>
    </source>
</evidence>
<accession>A0A2H6K6R0</accession>
<organism evidence="3 4">
    <name type="scientific">Babesia ovata</name>
    <dbReference type="NCBI Taxonomy" id="189622"/>
    <lineage>
        <taxon>Eukaryota</taxon>
        <taxon>Sar</taxon>
        <taxon>Alveolata</taxon>
        <taxon>Apicomplexa</taxon>
        <taxon>Aconoidasida</taxon>
        <taxon>Piroplasmida</taxon>
        <taxon>Babesiidae</taxon>
        <taxon>Babesia</taxon>
    </lineage>
</organism>
<evidence type="ECO:0008006" key="5">
    <source>
        <dbReference type="Google" id="ProtNLM"/>
    </source>
</evidence>
<reference evidence="3 4" key="1">
    <citation type="journal article" date="2017" name="BMC Genomics">
        <title>Whole-genome assembly of Babesia ovata and comparative genomics between closely related pathogens.</title>
        <authorList>
            <person name="Yamagishi J."/>
            <person name="Asada M."/>
            <person name="Hakimi H."/>
            <person name="Tanaka T.Q."/>
            <person name="Sugimoto C."/>
            <person name="Kawazu S."/>
        </authorList>
    </citation>
    <scope>NUCLEOTIDE SEQUENCE [LARGE SCALE GENOMIC DNA]</scope>
    <source>
        <strain evidence="3 4">Miyake</strain>
    </source>
</reference>
<name>A0A2H6K6R0_9APIC</name>
<dbReference type="Proteomes" id="UP000236319">
    <property type="component" value="Unassembled WGS sequence"/>
</dbReference>
<dbReference type="OrthoDB" id="9930906at2759"/>
<evidence type="ECO:0000313" key="3">
    <source>
        <dbReference type="EMBL" id="GBE58670.1"/>
    </source>
</evidence>
<feature type="coiled-coil region" evidence="1">
    <location>
        <begin position="1132"/>
        <end position="1202"/>
    </location>
</feature>
<keyword evidence="4" id="KW-1185">Reference proteome</keyword>
<feature type="region of interest" description="Disordered" evidence="2">
    <location>
        <begin position="1346"/>
        <end position="1374"/>
    </location>
</feature>
<sequence>MAPKKLTDCPENLRESIDWLIQVKHGNGTNGLEELANALKKLVTEAIKNASESLENRQKELLCADKNSGGLYDNHCQKLQKEIDDATKSEKSEDEISKLKKKKNDHYNDVHYLSEDARERALGDITERQNKLTELQKSLSNFTDQNNCNQLLTNLTEGLEKFLGYNSDSKGYSGEGIVYSDLDRLCDGVMAFLHGVLESVKGDENVTKYSVSSELDGILQYLQNSIGKGATQLAGQIKEVSQWLNKYELKVGQKTGNVVMKLGELKDEKMNQYMILVQDNQGRKLQDQLQSWRDIVSKMFGEIETIQNKHVNMLNPALKDKINIQINPVKEVVQVLYDSSKVEEFGSQAKQVEDQLVKQQRNIENKIEDQGNNVKKELVAQESSVLKKIEQGFPDLQGKVDEGLKRIINKIFDLEVEKKKQIKAIQVSMNTAKNDTDKLLKEFKTTYETDIRTHFEQIRTALQKVTPEQPGDESELLKEVKKIADNLRSVGDQLNGENEKLGKWKEKATDVVTNALGKCEKMLQRLDKECKENIPEDKRVIKIRSEELKNRAAMLLEAYRKTNEGLTGIMDGINRAVGDIEKAYLLKLRMLKFEVEDAVGKDEDDKETTVLGRLNKLDNDVKKGLLKVRERIKTDLKTYVENGILSEIKQGVDVIRGQGGGEDGLEGIKQKVKEYVEKYGTGFTVTVGRWVTDIIGKKPVSDYVAEYSGSNKSYKNFLPPYNDKGQNTAKDAIIKNMESVIKMKLKTIISAATDSIGSNQDQINVTVCLTKIKTCLTTFADRLEDEMSKTLKPSAVVTEIEGNLKSEQVIKQTPIVTDNFHLEDAIKTALRALVSTAKQCGDQIQRLVDGCKLGNINSALNKAEELDGKLTTNTFGGKSPKTVDQGIEGELEKTIMQVQESNLKNLQLRKDGPNELMSDYKAATEIKNDGDAKTDGELRALIKTIKKKFEGLITGDSNSGYSLNPDKITGYNTPSSYINSTQGAKAAYEAAVGKVTTHVLSAFHTITGSDGKPVITQAGKIGTETTAIDYAFGEIDQQLAYLTMLVNNPNGGVDEKGVKTLLGDLNKMLTVDNFSELYGLKNGLAMIHKQLVNLHSSEFTGNETGKIQSVINQVIKTVKILEVVPGMVETRKAQALQKMSDLEQAIKKIHQQIHGALITVGIVDDRLNKVIKAVQRAVEEAHENSKQAVQKLQKDLTNAVKDAFQKFQHSVDTLKGELTAEVLTAFGCVTSEIRGMFAYNRKADLMALQKSIAWHLRKIKHIISKDLNTGIKGLLKTLNGKKMEISVTGLPKFDDPSTELLDEILKDLPQSPPFTKQNFTKLSTAFDAYYNNIHKYTKMQLIPKIPPSSEVQDQSNPSLRPVPPPISGGSYRARPATATMKEISEIANPPGRAGMGNTSQSTTPSPTPSTSQQPPSPSTKNPIEQFFDDLKVYTRRLFLALSGGFFSRTFSSQREEFEKFLYSMRPTKFAEHDSPPLDTLKSGLQHFLKQLSYAYVNVYDAVTFKRLTEQKQITNPVTQAKTSETQLTTEGRNCAKVCLTILETLFYDFNSLSKLFPSKGADNIFSYSTSGKYFHDRGYRVASKDGVQDGELDNSTKTSGQKINELRDSQITGATHTDNKLYGFINEICRDIVSYYRVCQYYIPSKPRAPTTVNEMLHWLAGLYYTPMYDKLASKFAGYFNVPQENGTTVIKPIEAAVPARRSERMLRSLSLREMSALFNNITIRPYHILVAILGNGHAGGRYACDFLTNPDDLLYPSNTDQCLHMLLEICLRLNEQILFLFKQCHNDAISSGWRDCLYGKGIAGAAWNCNTMQCPNQGCDQKHNQTCDQKADRNADQHYKCGIKSPLQSFLEDGLVGFLPHQFTSPGCEKPLMMPSRKPISGMMKQNWTSQKS</sequence>
<gene>
    <name evidence="3" type="ORF">BOVATA_001630</name>
</gene>
<feature type="compositionally biased region" description="Polar residues" evidence="2">
    <location>
        <begin position="1349"/>
        <end position="1358"/>
    </location>
</feature>
<feature type="coiled-coil region" evidence="1">
    <location>
        <begin position="342"/>
        <end position="369"/>
    </location>
</feature>
<feature type="coiled-coil region" evidence="1">
    <location>
        <begin position="89"/>
        <end position="145"/>
    </location>
</feature>
<keyword evidence="1" id="KW-0175">Coiled coil</keyword>